<dbReference type="InterPro" id="IPR041714">
    <property type="entry name" value="VKOR_Actinobacteria"/>
</dbReference>
<evidence type="ECO:0000256" key="4">
    <source>
        <dbReference type="ARBA" id="ARBA00022719"/>
    </source>
</evidence>
<keyword evidence="7 11" id="KW-0472">Membrane</keyword>
<dbReference type="GO" id="GO:0048038">
    <property type="term" value="F:quinone binding"/>
    <property type="evidence" value="ECO:0007669"/>
    <property type="project" value="UniProtKB-KW"/>
</dbReference>
<dbReference type="OrthoDB" id="9783799at2"/>
<keyword evidence="9" id="KW-0676">Redox-active center</keyword>
<dbReference type="CDD" id="cd12922">
    <property type="entry name" value="VKOR_5"/>
    <property type="match status" value="1"/>
</dbReference>
<dbReference type="SMART" id="SM00756">
    <property type="entry name" value="VKc"/>
    <property type="match status" value="1"/>
</dbReference>
<gene>
    <name evidence="13" type="ORF">I601_4101</name>
</gene>
<dbReference type="STRING" id="1300347.I601_4101"/>
<dbReference type="PATRIC" id="fig|1300347.3.peg.4109"/>
<reference evidence="13 14" key="1">
    <citation type="submission" date="2016-03" db="EMBL/GenBank/DDBJ databases">
        <title>Complete genome sequence of a soil Actinobacterium, Nocardioides dokdonensis FR1436.</title>
        <authorList>
            <person name="Kwon S.-K."/>
            <person name="Kim K."/>
            <person name="Kim J.F."/>
        </authorList>
    </citation>
    <scope>NUCLEOTIDE SEQUENCE [LARGE SCALE GENOMIC DNA]</scope>
    <source>
        <strain evidence="13 14">FR1436</strain>
    </source>
</reference>
<keyword evidence="6" id="KW-0560">Oxidoreductase</keyword>
<evidence type="ECO:0000256" key="11">
    <source>
        <dbReference type="SAM" id="Phobius"/>
    </source>
</evidence>
<comment type="similarity">
    <text evidence="2">Belongs to the VKOR family.</text>
</comment>
<feature type="region of interest" description="Disordered" evidence="10">
    <location>
        <begin position="22"/>
        <end position="44"/>
    </location>
</feature>
<dbReference type="Gene3D" id="1.20.1440.130">
    <property type="entry name" value="VKOR domain"/>
    <property type="match status" value="1"/>
</dbReference>
<evidence type="ECO:0000256" key="10">
    <source>
        <dbReference type="SAM" id="MobiDB-lite"/>
    </source>
</evidence>
<feature type="compositionally biased region" description="Polar residues" evidence="10">
    <location>
        <begin position="24"/>
        <end position="36"/>
    </location>
</feature>
<feature type="transmembrane region" description="Helical" evidence="11">
    <location>
        <begin position="140"/>
        <end position="161"/>
    </location>
</feature>
<feature type="transmembrane region" description="Helical" evidence="11">
    <location>
        <begin position="167"/>
        <end position="190"/>
    </location>
</feature>
<dbReference type="Pfam" id="PF07884">
    <property type="entry name" value="VKOR"/>
    <property type="match status" value="1"/>
</dbReference>
<dbReference type="GO" id="GO:0016020">
    <property type="term" value="C:membrane"/>
    <property type="evidence" value="ECO:0007669"/>
    <property type="project" value="UniProtKB-SubCell"/>
</dbReference>
<evidence type="ECO:0000313" key="14">
    <source>
        <dbReference type="Proteomes" id="UP000077868"/>
    </source>
</evidence>
<evidence type="ECO:0000313" key="13">
    <source>
        <dbReference type="EMBL" id="ANH40496.1"/>
    </source>
</evidence>
<evidence type="ECO:0000256" key="6">
    <source>
        <dbReference type="ARBA" id="ARBA00023002"/>
    </source>
</evidence>
<organism evidence="13 14">
    <name type="scientific">Nocardioides dokdonensis FR1436</name>
    <dbReference type="NCBI Taxonomy" id="1300347"/>
    <lineage>
        <taxon>Bacteria</taxon>
        <taxon>Bacillati</taxon>
        <taxon>Actinomycetota</taxon>
        <taxon>Actinomycetes</taxon>
        <taxon>Propionibacteriales</taxon>
        <taxon>Nocardioidaceae</taxon>
        <taxon>Nocardioides</taxon>
    </lineage>
</organism>
<dbReference type="AlphaFoldDB" id="A0A1A9GQY0"/>
<dbReference type="RefSeq" id="WP_084527906.1">
    <property type="nucleotide sequence ID" value="NZ_CP015079.1"/>
</dbReference>
<evidence type="ECO:0000256" key="9">
    <source>
        <dbReference type="ARBA" id="ARBA00023284"/>
    </source>
</evidence>
<protein>
    <submittedName>
        <fullName evidence="13">Vitamin K epoxide reductase family protein</fullName>
    </submittedName>
</protein>
<proteinExistence type="inferred from homology"/>
<evidence type="ECO:0000256" key="2">
    <source>
        <dbReference type="ARBA" id="ARBA00006214"/>
    </source>
</evidence>
<keyword evidence="4" id="KW-0874">Quinone</keyword>
<evidence type="ECO:0000256" key="7">
    <source>
        <dbReference type="ARBA" id="ARBA00023136"/>
    </source>
</evidence>
<evidence type="ECO:0000256" key="5">
    <source>
        <dbReference type="ARBA" id="ARBA00022989"/>
    </source>
</evidence>
<dbReference type="InterPro" id="IPR012932">
    <property type="entry name" value="VKOR"/>
</dbReference>
<evidence type="ECO:0000256" key="1">
    <source>
        <dbReference type="ARBA" id="ARBA00004141"/>
    </source>
</evidence>
<evidence type="ECO:0000259" key="12">
    <source>
        <dbReference type="SMART" id="SM00756"/>
    </source>
</evidence>
<name>A0A1A9GQY0_9ACTN</name>
<dbReference type="InterPro" id="IPR038354">
    <property type="entry name" value="VKOR_sf"/>
</dbReference>
<feature type="transmembrane region" description="Helical" evidence="11">
    <location>
        <begin position="115"/>
        <end position="133"/>
    </location>
</feature>
<evidence type="ECO:0000256" key="3">
    <source>
        <dbReference type="ARBA" id="ARBA00022692"/>
    </source>
</evidence>
<keyword evidence="8" id="KW-1015">Disulfide bond</keyword>
<accession>A0A1A9GQY0</accession>
<comment type="subcellular location">
    <subcellularLocation>
        <location evidence="1">Membrane</location>
        <topology evidence="1">Multi-pass membrane protein</topology>
    </subcellularLocation>
</comment>
<keyword evidence="5 11" id="KW-1133">Transmembrane helix</keyword>
<feature type="domain" description="Vitamin K epoxide reductase" evidence="12">
    <location>
        <begin position="51"/>
        <end position="192"/>
    </location>
</feature>
<keyword evidence="3 11" id="KW-0812">Transmembrane</keyword>
<evidence type="ECO:0000256" key="8">
    <source>
        <dbReference type="ARBA" id="ARBA00023157"/>
    </source>
</evidence>
<dbReference type="Proteomes" id="UP000077868">
    <property type="component" value="Chromosome"/>
</dbReference>
<feature type="transmembrane region" description="Helical" evidence="11">
    <location>
        <begin position="211"/>
        <end position="231"/>
    </location>
</feature>
<feature type="transmembrane region" description="Helical" evidence="11">
    <location>
        <begin position="53"/>
        <end position="74"/>
    </location>
</feature>
<sequence length="242" mass="25625">MPDAAVTDPAVTNCSAVVAETQIGRDTNQTTGQPTDDTARGRSLGARPVSDRALAWLMLVGGVVGFTAAFVLAVEKIALLTDPSYTPSCSLNPVLSCGSVMQTAQAEAFGFPNPLLGVAAFPVVAATGAALLAGARLARWYWLGLQAGVTFGLVFVGWLIFQSLYRIGALCPYCMVVWTVMLPLFGYVTLRNATTGMFGAKVGGSRVVRVAAQWHLVVLTTAVVVALGLIADRFWYYWSTLV</sequence>
<keyword evidence="14" id="KW-1185">Reference proteome</keyword>
<dbReference type="GO" id="GO:0016491">
    <property type="term" value="F:oxidoreductase activity"/>
    <property type="evidence" value="ECO:0007669"/>
    <property type="project" value="UniProtKB-KW"/>
</dbReference>
<dbReference type="KEGG" id="ndk:I601_4101"/>
<dbReference type="EMBL" id="CP015079">
    <property type="protein sequence ID" value="ANH40496.1"/>
    <property type="molecule type" value="Genomic_DNA"/>
</dbReference>